<feature type="compositionally biased region" description="Basic and acidic residues" evidence="2">
    <location>
        <begin position="1002"/>
        <end position="1050"/>
    </location>
</feature>
<feature type="coiled-coil region" evidence="1">
    <location>
        <begin position="912"/>
        <end position="964"/>
    </location>
</feature>
<keyword evidence="1" id="KW-0175">Coiled coil</keyword>
<feature type="compositionally biased region" description="Low complexity" evidence="2">
    <location>
        <begin position="740"/>
        <end position="756"/>
    </location>
</feature>
<reference evidence="3 4" key="1">
    <citation type="submission" date="2019-03" db="EMBL/GenBank/DDBJ databases">
        <title>Single cell metagenomics reveals metabolic interactions within the superorganism composed of flagellate Streblomastix strix and complex community of Bacteroidetes bacteria on its surface.</title>
        <authorList>
            <person name="Treitli S.C."/>
            <person name="Kolisko M."/>
            <person name="Husnik F."/>
            <person name="Keeling P."/>
            <person name="Hampl V."/>
        </authorList>
    </citation>
    <scope>NUCLEOTIDE SEQUENCE [LARGE SCALE GENOMIC DNA]</scope>
    <source>
        <strain evidence="3">ST1C</strain>
    </source>
</reference>
<evidence type="ECO:0000256" key="1">
    <source>
        <dbReference type="SAM" id="Coils"/>
    </source>
</evidence>
<feature type="compositionally biased region" description="Polar residues" evidence="2">
    <location>
        <begin position="727"/>
        <end position="739"/>
    </location>
</feature>
<evidence type="ECO:0000313" key="3">
    <source>
        <dbReference type="EMBL" id="KAA6375466.1"/>
    </source>
</evidence>
<dbReference type="PANTHER" id="PTHR36812">
    <property type="entry name" value="NEUROFILAMENT TRIPLET M PROTEIN-LIKE PROTEIN"/>
    <property type="match status" value="1"/>
</dbReference>
<feature type="compositionally biased region" description="Acidic residues" evidence="2">
    <location>
        <begin position="702"/>
        <end position="725"/>
    </location>
</feature>
<feature type="compositionally biased region" description="Basic and acidic residues" evidence="2">
    <location>
        <begin position="1"/>
        <end position="110"/>
    </location>
</feature>
<feature type="compositionally biased region" description="Low complexity" evidence="2">
    <location>
        <begin position="221"/>
        <end position="248"/>
    </location>
</feature>
<dbReference type="PANTHER" id="PTHR36812:SF9">
    <property type="entry name" value="MYB-LIKE PROTEIN X ISOFORM X1"/>
    <property type="match status" value="1"/>
</dbReference>
<feature type="region of interest" description="Disordered" evidence="2">
    <location>
        <begin position="430"/>
        <end position="459"/>
    </location>
</feature>
<feature type="coiled-coil region" evidence="1">
    <location>
        <begin position="298"/>
        <end position="328"/>
    </location>
</feature>
<sequence>MKEQSQNEKNVEIKQEDKQENKQLEEKKTDEKKESLNKENISKEDPSKDEREEIDRMIEEIRKENEKIGQKFTNEKKDIEKDSKTEIVNKTDKFSNFDKNEDQQKSKQDGQDQGLNIIKLDNDKQPDQFQPLLIPITRKKNISPSSPTQSPSPQQTQSLLSQPQQQSQSQPITVSQPQQANSSPSSSSPSSSTLNRTVSPSLTTTTNTSYKSPQLNGAGKANPNAINNTTSTANSGLQQQIPQQPPLNNANALNSLQIPQRLLQGQTKSLPLLMFVDFSFNKIGTLRWGKEMDQYVGKGEKEGRLKSLEEKEKEINQQRGRLEENKDDKNIDRISQSRSPLSFQLSQQLQPTPLEIESLPYQPQHVIELSWSQTYRNLEFLASANTLAILMRCISSTTRSLGARPWWAHGGAAIFDKEYKRRKQLIQSKGGLKDIDYPNRDKEEKEDQKKNEKHEDNKELVIVENKDEFPKPLLPEVGNEQEIEKENIQTNLPEKEKEQNIEIGQVDYEAEEQKVKEDLDQIDEQLIRLKIKSGIDSEVENDDEKKEQQEEKQIIQEKENIEKEAIIEEKENIEVKEQLNIQQNEQEIDTNQQKNIEEPEKKEIEQNNETEKKEIEQNNEIEKKEIEQNNEIEKKEIEQNNEIEKKEIEQNNETIIKEIDQVQIKDNNQKEKIKENETALNFKVSGPIQQRISSQIDKLNNNDEEDDGVYLSEEDEEIDSNEELSEMSSETQQNDTGDINVSEENNNQLQQEDNTNILVQKPQPIIGIEQVEIEEKKEIDSKKDGKKKGKDKGKQKGKDKEKKEKEKKDKDKKEKDKKEKEKEKEKEKTKEKESKSKEKEKEKEKVNSQSVVDNQQNLLNQSLYNNNPYGISVPTSPSLNLQPPPTEFHDEEFFEDNKNFHVSDKYISPIPIQNVSIEVERTNLQLREARIEAELKRQEIKSLKQKLKENGVEIEEQKRQLDLRRQLERERIYKNEQLKMIEFDNENLRCIKCYPPKKLVSKKKEVEKEKEKEKGKKQEKEQYQQGRDKSPKFDSTDDNKINSKTNKDNLYDTNNQFPRVLNEDNTQIGKKEEAQEEEIEEELNEEELREMDQNEEEERFTMREAELQQQIRELKLKCKQREQEVNQQKLDQEDRQDEDDDDQIEEKDNRKTQETLTITKPPEQLQDSVEISPTHISNPAD</sequence>
<organism evidence="3 4">
    <name type="scientific">Streblomastix strix</name>
    <dbReference type="NCBI Taxonomy" id="222440"/>
    <lineage>
        <taxon>Eukaryota</taxon>
        <taxon>Metamonada</taxon>
        <taxon>Preaxostyla</taxon>
        <taxon>Oxymonadida</taxon>
        <taxon>Streblomastigidae</taxon>
        <taxon>Streblomastix</taxon>
    </lineage>
</organism>
<feature type="compositionally biased region" description="Polar residues" evidence="2">
    <location>
        <begin position="1165"/>
        <end position="1181"/>
    </location>
</feature>
<feature type="compositionally biased region" description="Acidic residues" evidence="2">
    <location>
        <begin position="1074"/>
        <end position="1098"/>
    </location>
</feature>
<name>A0A5J4UXL2_9EUKA</name>
<feature type="compositionally biased region" description="Acidic residues" evidence="2">
    <location>
        <begin position="1134"/>
        <end position="1145"/>
    </location>
</feature>
<feature type="compositionally biased region" description="Basic and acidic residues" evidence="2">
    <location>
        <begin position="792"/>
        <end position="846"/>
    </location>
</feature>
<feature type="compositionally biased region" description="Basic and acidic residues" evidence="2">
    <location>
        <begin position="431"/>
        <end position="459"/>
    </location>
</feature>
<feature type="compositionally biased region" description="Basic and acidic residues" evidence="2">
    <location>
        <begin position="773"/>
        <end position="783"/>
    </location>
</feature>
<feature type="region of interest" description="Disordered" evidence="2">
    <location>
        <begin position="1002"/>
        <end position="1100"/>
    </location>
</feature>
<evidence type="ECO:0000313" key="4">
    <source>
        <dbReference type="Proteomes" id="UP000324800"/>
    </source>
</evidence>
<comment type="caution">
    <text evidence="3">The sequence shown here is derived from an EMBL/GenBank/DDBJ whole genome shotgun (WGS) entry which is preliminary data.</text>
</comment>
<evidence type="ECO:0000256" key="2">
    <source>
        <dbReference type="SAM" id="MobiDB-lite"/>
    </source>
</evidence>
<proteinExistence type="predicted"/>
<feature type="region of interest" description="Disordered" evidence="2">
    <location>
        <begin position="1120"/>
        <end position="1181"/>
    </location>
</feature>
<feature type="region of interest" description="Disordered" evidence="2">
    <location>
        <begin position="1"/>
        <end position="248"/>
    </location>
</feature>
<dbReference type="AlphaFoldDB" id="A0A5J4UXL2"/>
<feature type="compositionally biased region" description="Basic and acidic residues" evidence="2">
    <location>
        <begin position="595"/>
        <end position="627"/>
    </location>
</feature>
<feature type="compositionally biased region" description="Polar residues" evidence="2">
    <location>
        <begin position="1051"/>
        <end position="1068"/>
    </location>
</feature>
<accession>A0A5J4UXL2</accession>
<feature type="non-terminal residue" evidence="3">
    <location>
        <position position="1181"/>
    </location>
</feature>
<dbReference type="EMBL" id="SNRW01011206">
    <property type="protein sequence ID" value="KAA6375466.1"/>
    <property type="molecule type" value="Genomic_DNA"/>
</dbReference>
<dbReference type="Proteomes" id="UP000324800">
    <property type="component" value="Unassembled WGS sequence"/>
</dbReference>
<feature type="compositionally biased region" description="Low complexity" evidence="2">
    <location>
        <begin position="142"/>
        <end position="212"/>
    </location>
</feature>
<feature type="region of interest" description="Disordered" evidence="2">
    <location>
        <begin position="693"/>
        <end position="853"/>
    </location>
</feature>
<feature type="region of interest" description="Disordered" evidence="2">
    <location>
        <begin position="581"/>
        <end position="627"/>
    </location>
</feature>
<gene>
    <name evidence="3" type="ORF">EZS28_029007</name>
</gene>
<protein>
    <submittedName>
        <fullName evidence="3">Uncharacterized protein</fullName>
    </submittedName>
</protein>